<dbReference type="PANTHER" id="PTHR43133:SF39">
    <property type="entry name" value="SIMILAR TO RNA POLYMERASE SIGMA-E FACTOR"/>
    <property type="match status" value="1"/>
</dbReference>
<sequence>MNPVATPGPTGRISTQVESGIGLTPILDRARRGDERARGELVDSIYDELRRVASRMMGRERADHTLSPTAVVHEAVIRLLGEEVFERAEDRNFLFASAARAMREVLIDHARRRSAARRGGHWRRMPLDLVVDYFEEQGLDVVAVHEALGRLAELNDRQAQVMTLRYFGGLTVPEVAAALGVSVVTVERDWRLARAWLGLQLRGGEQ</sequence>
<keyword evidence="2" id="KW-0731">Sigma factor</keyword>
<evidence type="ECO:0000313" key="6">
    <source>
        <dbReference type="Proteomes" id="UP000317835"/>
    </source>
</evidence>
<protein>
    <submittedName>
        <fullName evidence="5">RNA polymerase sigma factor</fullName>
    </submittedName>
</protein>
<dbReference type="InterPro" id="IPR013324">
    <property type="entry name" value="RNA_pol_sigma_r3/r4-like"/>
</dbReference>
<accession>A0A518GVN1</accession>
<evidence type="ECO:0000259" key="4">
    <source>
        <dbReference type="Pfam" id="PF07638"/>
    </source>
</evidence>
<dbReference type="OrthoDB" id="278371at2"/>
<dbReference type="Gene3D" id="1.10.1740.10">
    <property type="match status" value="1"/>
</dbReference>
<keyword evidence="3" id="KW-0804">Transcription</keyword>
<dbReference type="AlphaFoldDB" id="A0A518GVN1"/>
<dbReference type="SUPFAM" id="SSF88659">
    <property type="entry name" value="Sigma3 and sigma4 domains of RNA polymerase sigma factors"/>
    <property type="match status" value="1"/>
</dbReference>
<dbReference type="GO" id="GO:0016987">
    <property type="term" value="F:sigma factor activity"/>
    <property type="evidence" value="ECO:0007669"/>
    <property type="project" value="UniProtKB-KW"/>
</dbReference>
<gene>
    <name evidence="5" type="ORF">ElP_04460</name>
</gene>
<keyword evidence="1" id="KW-0805">Transcription regulation</keyword>
<name>A0A518GVN1_9BACT</name>
<proteinExistence type="predicted"/>
<evidence type="ECO:0000313" key="5">
    <source>
        <dbReference type="EMBL" id="QDV32611.1"/>
    </source>
</evidence>
<dbReference type="NCBIfam" id="TIGR02937">
    <property type="entry name" value="sigma70-ECF"/>
    <property type="match status" value="1"/>
</dbReference>
<organism evidence="5 6">
    <name type="scientific">Tautonia plasticadhaerens</name>
    <dbReference type="NCBI Taxonomy" id="2527974"/>
    <lineage>
        <taxon>Bacteria</taxon>
        <taxon>Pseudomonadati</taxon>
        <taxon>Planctomycetota</taxon>
        <taxon>Planctomycetia</taxon>
        <taxon>Isosphaerales</taxon>
        <taxon>Isosphaeraceae</taxon>
        <taxon>Tautonia</taxon>
    </lineage>
</organism>
<reference evidence="5 6" key="1">
    <citation type="submission" date="2019-02" db="EMBL/GenBank/DDBJ databases">
        <title>Deep-cultivation of Planctomycetes and their phenomic and genomic characterization uncovers novel biology.</title>
        <authorList>
            <person name="Wiegand S."/>
            <person name="Jogler M."/>
            <person name="Boedeker C."/>
            <person name="Pinto D."/>
            <person name="Vollmers J."/>
            <person name="Rivas-Marin E."/>
            <person name="Kohn T."/>
            <person name="Peeters S.H."/>
            <person name="Heuer A."/>
            <person name="Rast P."/>
            <person name="Oberbeckmann S."/>
            <person name="Bunk B."/>
            <person name="Jeske O."/>
            <person name="Meyerdierks A."/>
            <person name="Storesund J.E."/>
            <person name="Kallscheuer N."/>
            <person name="Luecker S."/>
            <person name="Lage O.M."/>
            <person name="Pohl T."/>
            <person name="Merkel B.J."/>
            <person name="Hornburger P."/>
            <person name="Mueller R.-W."/>
            <person name="Bruemmer F."/>
            <person name="Labrenz M."/>
            <person name="Spormann A.M."/>
            <person name="Op den Camp H."/>
            <person name="Overmann J."/>
            <person name="Amann R."/>
            <person name="Jetten M.S.M."/>
            <person name="Mascher T."/>
            <person name="Medema M.H."/>
            <person name="Devos D.P."/>
            <person name="Kaster A.-K."/>
            <person name="Ovreas L."/>
            <person name="Rohde M."/>
            <person name="Galperin M.Y."/>
            <person name="Jogler C."/>
        </authorList>
    </citation>
    <scope>NUCLEOTIDE SEQUENCE [LARGE SCALE GENOMIC DNA]</scope>
    <source>
        <strain evidence="5 6">ElP</strain>
    </source>
</reference>
<dbReference type="PANTHER" id="PTHR43133">
    <property type="entry name" value="RNA POLYMERASE ECF-TYPE SIGMA FACTO"/>
    <property type="match status" value="1"/>
</dbReference>
<keyword evidence="6" id="KW-1185">Reference proteome</keyword>
<dbReference type="Gene3D" id="1.10.10.10">
    <property type="entry name" value="Winged helix-like DNA-binding domain superfamily/Winged helix DNA-binding domain"/>
    <property type="match status" value="1"/>
</dbReference>
<dbReference type="KEGG" id="tpla:ElP_04460"/>
<evidence type="ECO:0000256" key="3">
    <source>
        <dbReference type="ARBA" id="ARBA00023163"/>
    </source>
</evidence>
<evidence type="ECO:0000256" key="2">
    <source>
        <dbReference type="ARBA" id="ARBA00023082"/>
    </source>
</evidence>
<dbReference type="InterPro" id="IPR053812">
    <property type="entry name" value="HTH_Sigma70_ECF-like"/>
</dbReference>
<dbReference type="GO" id="GO:0006352">
    <property type="term" value="P:DNA-templated transcription initiation"/>
    <property type="evidence" value="ECO:0007669"/>
    <property type="project" value="InterPro"/>
</dbReference>
<dbReference type="InterPro" id="IPR014284">
    <property type="entry name" value="RNA_pol_sigma-70_dom"/>
</dbReference>
<dbReference type="InterPro" id="IPR036388">
    <property type="entry name" value="WH-like_DNA-bd_sf"/>
</dbReference>
<dbReference type="Pfam" id="PF07638">
    <property type="entry name" value="Sigma70_ECF"/>
    <property type="match status" value="1"/>
</dbReference>
<dbReference type="CDD" id="cd06171">
    <property type="entry name" value="Sigma70_r4"/>
    <property type="match status" value="1"/>
</dbReference>
<dbReference type="Proteomes" id="UP000317835">
    <property type="component" value="Chromosome"/>
</dbReference>
<feature type="domain" description="RNA polymerase sigma-70 ECF-like HTH" evidence="4">
    <location>
        <begin position="24"/>
        <end position="202"/>
    </location>
</feature>
<dbReference type="InterPro" id="IPR011517">
    <property type="entry name" value="RNA_pol_sigma70_ECF-like"/>
</dbReference>
<dbReference type="InterPro" id="IPR039425">
    <property type="entry name" value="RNA_pol_sigma-70-like"/>
</dbReference>
<dbReference type="NCBIfam" id="TIGR02999">
    <property type="entry name" value="Sig-70_X6"/>
    <property type="match status" value="1"/>
</dbReference>
<dbReference type="EMBL" id="CP036426">
    <property type="protein sequence ID" value="QDV32611.1"/>
    <property type="molecule type" value="Genomic_DNA"/>
</dbReference>
<evidence type="ECO:0000256" key="1">
    <source>
        <dbReference type="ARBA" id="ARBA00023015"/>
    </source>
</evidence>